<feature type="domain" description="EGF-like" evidence="16">
    <location>
        <begin position="404"/>
        <end position="440"/>
    </location>
</feature>
<feature type="disulfide bond" evidence="13">
    <location>
        <begin position="63"/>
        <end position="72"/>
    </location>
</feature>
<dbReference type="AlphaFoldDB" id="A0A8X6X5T4"/>
<evidence type="ECO:0000313" key="18">
    <source>
        <dbReference type="EMBL" id="GFY47572.1"/>
    </source>
</evidence>
<feature type="domain" description="EGF-like" evidence="16">
    <location>
        <begin position="173"/>
        <end position="211"/>
    </location>
</feature>
<dbReference type="GO" id="GO:0048666">
    <property type="term" value="P:neuron development"/>
    <property type="evidence" value="ECO:0007669"/>
    <property type="project" value="UniProtKB-ARBA"/>
</dbReference>
<evidence type="ECO:0000256" key="7">
    <source>
        <dbReference type="ARBA" id="ARBA00022837"/>
    </source>
</evidence>
<dbReference type="PRINTS" id="PR00010">
    <property type="entry name" value="EGFBLOOD"/>
</dbReference>
<name>A0A8X6X5T4_9ARAC</name>
<feature type="domain" description="EGF-like" evidence="16">
    <location>
        <begin position="329"/>
        <end position="364"/>
    </location>
</feature>
<dbReference type="GO" id="GO:0007219">
    <property type="term" value="P:Notch signaling pathway"/>
    <property type="evidence" value="ECO:0007669"/>
    <property type="project" value="TreeGrafter"/>
</dbReference>
<dbReference type="GO" id="GO:0005112">
    <property type="term" value="F:Notch binding"/>
    <property type="evidence" value="ECO:0007669"/>
    <property type="project" value="TreeGrafter"/>
</dbReference>
<comment type="caution">
    <text evidence="18">The sequence shown here is derived from an EMBL/GenBank/DDBJ whole genome shotgun (WGS) entry which is preliminary data.</text>
</comment>
<dbReference type="FunFam" id="2.10.25.10:FF:000294">
    <property type="entry name" value="Delta-like protein"/>
    <property type="match status" value="1"/>
</dbReference>
<evidence type="ECO:0000256" key="12">
    <source>
        <dbReference type="PROSITE-ProRule" id="PRU00076"/>
    </source>
</evidence>
<evidence type="ECO:0000256" key="2">
    <source>
        <dbReference type="ARBA" id="ARBA00022473"/>
    </source>
</evidence>
<dbReference type="InterPro" id="IPR001881">
    <property type="entry name" value="EGF-like_Ca-bd_dom"/>
</dbReference>
<dbReference type="PANTHER" id="PTHR12916">
    <property type="entry name" value="CYTOCHROME C OXIDASE POLYPEPTIDE VIC-2"/>
    <property type="match status" value="1"/>
</dbReference>
<evidence type="ECO:0000256" key="5">
    <source>
        <dbReference type="ARBA" id="ARBA00022729"/>
    </source>
</evidence>
<dbReference type="FunFam" id="2.10.25.10:FF:000431">
    <property type="entry name" value="Delta-like protein"/>
    <property type="match status" value="1"/>
</dbReference>
<keyword evidence="7" id="KW-0106">Calcium</keyword>
<feature type="disulfide bond" evidence="12">
    <location>
        <begin position="430"/>
        <end position="439"/>
    </location>
</feature>
<evidence type="ECO:0000259" key="16">
    <source>
        <dbReference type="PROSITE" id="PS50026"/>
    </source>
</evidence>
<evidence type="ECO:0000256" key="1">
    <source>
        <dbReference type="ARBA" id="ARBA00004479"/>
    </source>
</evidence>
<evidence type="ECO:0000256" key="15">
    <source>
        <dbReference type="SAM" id="Phobius"/>
    </source>
</evidence>
<evidence type="ECO:0000256" key="4">
    <source>
        <dbReference type="ARBA" id="ARBA00022692"/>
    </source>
</evidence>
<dbReference type="GO" id="GO:0046331">
    <property type="term" value="P:lateral inhibition"/>
    <property type="evidence" value="ECO:0007669"/>
    <property type="project" value="UniProtKB-ARBA"/>
</dbReference>
<dbReference type="FunFam" id="2.10.25.140:FF:000001">
    <property type="entry name" value="Delta-like protein"/>
    <property type="match status" value="1"/>
</dbReference>
<dbReference type="GO" id="GO:0045179">
    <property type="term" value="C:apical cortex"/>
    <property type="evidence" value="ECO:0007669"/>
    <property type="project" value="UniProtKB-ARBA"/>
</dbReference>
<dbReference type="PROSITE" id="PS00022">
    <property type="entry name" value="EGF_1"/>
    <property type="match status" value="13"/>
</dbReference>
<dbReference type="SMART" id="SM00179">
    <property type="entry name" value="EGF_CA"/>
    <property type="match status" value="13"/>
</dbReference>
<dbReference type="FunFam" id="2.10.25.10:FF:000004">
    <property type="entry name" value="Neurogenic locus notch 1"/>
    <property type="match status" value="1"/>
</dbReference>
<dbReference type="GO" id="GO:0051093">
    <property type="term" value="P:negative regulation of developmental process"/>
    <property type="evidence" value="ECO:0007669"/>
    <property type="project" value="UniProtKB-ARBA"/>
</dbReference>
<dbReference type="GO" id="GO:0030718">
    <property type="term" value="P:germ-line stem cell population maintenance"/>
    <property type="evidence" value="ECO:0007669"/>
    <property type="project" value="UniProtKB-ARBA"/>
</dbReference>
<keyword evidence="5 14" id="KW-0732">Signal</keyword>
<dbReference type="InterPro" id="IPR009030">
    <property type="entry name" value="Growth_fac_rcpt_cys_sf"/>
</dbReference>
<dbReference type="PRINTS" id="PR01983">
    <property type="entry name" value="NOTCH"/>
</dbReference>
<feature type="disulfide bond" evidence="12">
    <location>
        <begin position="647"/>
        <end position="656"/>
    </location>
</feature>
<feature type="disulfide bond" evidence="12">
    <location>
        <begin position="532"/>
        <end position="541"/>
    </location>
</feature>
<dbReference type="GO" id="GO:0016330">
    <property type="term" value="P:second mitotic wave involved in compound eye morphogenesis"/>
    <property type="evidence" value="ECO:0007669"/>
    <property type="project" value="UniProtKB-ARBA"/>
</dbReference>
<dbReference type="InterPro" id="IPR013032">
    <property type="entry name" value="EGF-like_CS"/>
</dbReference>
<feature type="domain" description="EGF-like" evidence="16">
    <location>
        <begin position="506"/>
        <end position="542"/>
    </location>
</feature>
<dbReference type="Gene3D" id="2.10.25.140">
    <property type="match status" value="1"/>
</dbReference>
<evidence type="ECO:0000313" key="19">
    <source>
        <dbReference type="Proteomes" id="UP000886998"/>
    </source>
</evidence>
<dbReference type="SUPFAM" id="SSF57184">
    <property type="entry name" value="Growth factor receptor domain"/>
    <property type="match status" value="1"/>
</dbReference>
<feature type="disulfide bond" evidence="12">
    <location>
        <begin position="317"/>
        <end position="326"/>
    </location>
</feature>
<feature type="domain" description="EGF-like" evidence="16">
    <location>
        <begin position="467"/>
        <end position="504"/>
    </location>
</feature>
<feature type="transmembrane region" description="Helical" evidence="15">
    <location>
        <begin position="841"/>
        <end position="864"/>
    </location>
</feature>
<dbReference type="OrthoDB" id="283575at2759"/>
<feature type="disulfide bond" evidence="12">
    <location>
        <begin position="392"/>
        <end position="401"/>
    </location>
</feature>
<feature type="disulfide bond" evidence="12">
    <location>
        <begin position="333"/>
        <end position="343"/>
    </location>
</feature>
<comment type="function">
    <text evidence="14">Putative Notch ligand involved in the mediation of Notch signaling.</text>
</comment>
<feature type="domain" description="EGF-like" evidence="16">
    <location>
        <begin position="366"/>
        <end position="402"/>
    </location>
</feature>
<dbReference type="InterPro" id="IPR001774">
    <property type="entry name" value="DSL"/>
</dbReference>
<dbReference type="InterPro" id="IPR000742">
    <property type="entry name" value="EGF"/>
</dbReference>
<comment type="subcellular location">
    <subcellularLocation>
        <location evidence="1 14">Membrane</location>
        <topology evidence="1 14">Single-pass type I membrane protein</topology>
    </subcellularLocation>
</comment>
<sequence length="977" mass="108481">MDVLRSFTFILDALDVVNKDVPYTARIIERKVYSGIILPSTEWHTLLYTGTAARINFRIRVICGPYYYNTTCTVFCKPRNDKFGHYMCDEKGNKICLPGWTGNTCEEAVCKEGCHPEHGFCEQPGQCICRHGWKSELCDQCVPYPGCKHGYCNGSPWQCICDVNWGGIMCDQDLNYCGNHHPCKNDGTCENVAPDAYRCVCSQGFSGNNCEIVDNPCMINPCLNGGTCSELNSTSSCTCAPGWSGTHCEINVNECESSSSPCKNGGTCIDMVNGYHCTCAEGWKGSTCEKDVDECEWNPCVNAVGCVNHHGDYECQCQIGWEGKNCTFNINDCIGHCQNGAVCIDLVNDYHCACLPGFTGRDCQTNINECASNPCTNGGECVDLISGYRCICPVGFKGAECEIDVDLCNPNPCKNDAACFNMNRDYYCHCSEGFFGKNCSHKLSECLYPSCEDMDSCVAYMGSNTSNKQIIKTNVCGEHGKCISEPFSDFSCVCDLGYSGRYCHEKKNECESNPCLNNGTCIDAEAGFWCDCKQGWKGKTCNLRHSHCDVQTCQNGGTCRDMGDAFHCTCNEEFAGHSCHIPVNPSCRSNPCQNGGTCINKANTFSCMCKEGFGGQQCEHNIDDCEPNPCFNGGHCIDGINWFMCECTPGFSGPDCRININECASSPCSEGSTCVDSINDYKCICPPLKTGKVCEADLKKTCEFQGVIHMDGSQWEFECNTCLCQNGKVICSRFMSNNRICLEVQKYIWSLDFVDVPIFAQCAAQENMLQVMEITISIDMEKSSKKRERESQVTLMKVVQNLADYMRKTKLNGNFLESVMEVMTETYAVGLESSAVDQQKYLVPFVVSLSIAMIVAVAALTILFKERCHQLRNFCSFSHSEESTEDEHPSSVNNQNADNWKRYLNKLHTSASSETLNESISKTDSSFHQVPEKMYKTLPPETKKNKNIPLPFKNNLHKSDLSFIQGKECYPENELIV</sequence>
<dbReference type="Pfam" id="PF00008">
    <property type="entry name" value="EGF"/>
    <property type="match status" value="6"/>
</dbReference>
<dbReference type="Proteomes" id="UP000886998">
    <property type="component" value="Unassembled WGS sequence"/>
</dbReference>
<feature type="disulfide bond" evidence="13">
    <location>
        <begin position="76"/>
        <end position="88"/>
    </location>
</feature>
<dbReference type="FunFam" id="2.10.25.10:FF:000117">
    <property type="entry name" value="Delta-like protein"/>
    <property type="match status" value="1"/>
</dbReference>
<keyword evidence="6 14" id="KW-0677">Repeat</keyword>
<evidence type="ECO:0000256" key="10">
    <source>
        <dbReference type="ARBA" id="ARBA00023157"/>
    </source>
</evidence>
<dbReference type="PROSITE" id="PS00010">
    <property type="entry name" value="ASX_HYDROXYL"/>
    <property type="match status" value="10"/>
</dbReference>
<feature type="disulfide bond" evidence="12">
    <location>
        <begin position="279"/>
        <end position="288"/>
    </location>
</feature>
<feature type="domain" description="EGF-like" evidence="16">
    <location>
        <begin position="544"/>
        <end position="580"/>
    </location>
</feature>
<dbReference type="SMART" id="SM00181">
    <property type="entry name" value="EGF"/>
    <property type="match status" value="16"/>
</dbReference>
<comment type="caution">
    <text evidence="12">Lacks conserved residue(s) required for the propagation of feature annotation.</text>
</comment>
<evidence type="ECO:0000256" key="3">
    <source>
        <dbReference type="ARBA" id="ARBA00022536"/>
    </source>
</evidence>
<evidence type="ECO:0000256" key="14">
    <source>
        <dbReference type="RuleBase" id="RU280815"/>
    </source>
</evidence>
<protein>
    <recommendedName>
        <fullName evidence="14">Delta-like protein</fullName>
    </recommendedName>
</protein>
<keyword evidence="19" id="KW-1185">Reference proteome</keyword>
<dbReference type="CDD" id="cd00054">
    <property type="entry name" value="EGF_CA"/>
    <property type="match status" value="11"/>
</dbReference>
<feature type="disulfide bond" evidence="13">
    <location>
        <begin position="96"/>
        <end position="105"/>
    </location>
</feature>
<accession>A0A8X6X5T4</accession>
<feature type="domain" description="EGF-like" evidence="16">
    <location>
        <begin position="251"/>
        <end position="289"/>
    </location>
</feature>
<dbReference type="Pfam" id="PF21700">
    <property type="entry name" value="EGF_DL_JAG"/>
    <property type="match status" value="1"/>
</dbReference>
<dbReference type="GO" id="GO:0048018">
    <property type="term" value="F:receptor ligand activity"/>
    <property type="evidence" value="ECO:0007669"/>
    <property type="project" value="UniProtKB-ARBA"/>
</dbReference>
<dbReference type="FunFam" id="2.10.25.10:FF:000613">
    <property type="entry name" value="Delta-like protein"/>
    <property type="match status" value="1"/>
</dbReference>
<keyword evidence="10 12" id="KW-1015">Disulfide bond</keyword>
<feature type="disulfide bond" evidence="12">
    <location>
        <begin position="494"/>
        <end position="503"/>
    </location>
</feature>
<dbReference type="GO" id="GO:0051239">
    <property type="term" value="P:regulation of multicellular organismal process"/>
    <property type="evidence" value="ECO:0007669"/>
    <property type="project" value="UniProtKB-ARBA"/>
</dbReference>
<dbReference type="SMART" id="SM00051">
    <property type="entry name" value="DSL"/>
    <property type="match status" value="1"/>
</dbReference>
<evidence type="ECO:0000256" key="8">
    <source>
        <dbReference type="ARBA" id="ARBA00022989"/>
    </source>
</evidence>
<dbReference type="FunFam" id="2.10.25.10:FF:000143">
    <property type="entry name" value="Protein crumbs 1"/>
    <property type="match status" value="1"/>
</dbReference>
<dbReference type="PROSITE" id="PS01186">
    <property type="entry name" value="EGF_2"/>
    <property type="match status" value="11"/>
</dbReference>
<dbReference type="Pfam" id="PF25024">
    <property type="entry name" value="EGF_TEN"/>
    <property type="match status" value="1"/>
</dbReference>
<dbReference type="FunFam" id="2.10.25.10:FF:000066">
    <property type="entry name" value="FAT atypical cadherin 4"/>
    <property type="match status" value="1"/>
</dbReference>
<feature type="domain" description="EGF-like" evidence="16">
    <location>
        <begin position="621"/>
        <end position="657"/>
    </location>
</feature>
<feature type="disulfide bond" evidence="12">
    <location>
        <begin position="570"/>
        <end position="579"/>
    </location>
</feature>
<dbReference type="FunFam" id="2.10.25.10:FF:000472">
    <property type="entry name" value="Uncharacterized protein, isoform A"/>
    <property type="match status" value="1"/>
</dbReference>
<feature type="disulfide bond" evidence="12">
    <location>
        <begin position="685"/>
        <end position="694"/>
    </location>
</feature>
<dbReference type="InterPro" id="IPR000152">
    <property type="entry name" value="EGF-type_Asp/Asn_hydroxyl_site"/>
</dbReference>
<dbReference type="Gene3D" id="2.10.25.10">
    <property type="entry name" value="Laminin"/>
    <property type="match status" value="14"/>
</dbReference>
<dbReference type="GO" id="GO:0043208">
    <property type="term" value="F:glycosphingolipid binding"/>
    <property type="evidence" value="ECO:0007669"/>
    <property type="project" value="UniProtKB-ARBA"/>
</dbReference>
<feature type="disulfide bond" evidence="12">
    <location>
        <begin position="354"/>
        <end position="363"/>
    </location>
</feature>
<dbReference type="PROSITE" id="PS01187">
    <property type="entry name" value="EGF_CA"/>
    <property type="match status" value="3"/>
</dbReference>
<dbReference type="FunFam" id="2.10.25.10:FF:000018">
    <property type="entry name" value="Delta-like 1"/>
    <property type="match status" value="1"/>
</dbReference>
<feature type="disulfide bond" evidence="12">
    <location>
        <begin position="201"/>
        <end position="210"/>
    </location>
</feature>
<feature type="domain" description="EGF-like" evidence="16">
    <location>
        <begin position="659"/>
        <end position="695"/>
    </location>
</feature>
<feature type="disulfide bond" evidence="12">
    <location>
        <begin position="609"/>
        <end position="618"/>
    </location>
</feature>
<reference evidence="18" key="1">
    <citation type="submission" date="2020-08" db="EMBL/GenBank/DDBJ databases">
        <title>Multicomponent nature underlies the extraordinary mechanical properties of spider dragline silk.</title>
        <authorList>
            <person name="Kono N."/>
            <person name="Nakamura H."/>
            <person name="Mori M."/>
            <person name="Yoshida Y."/>
            <person name="Ohtoshi R."/>
            <person name="Malay A.D."/>
            <person name="Moran D.A.P."/>
            <person name="Tomita M."/>
            <person name="Numata K."/>
            <person name="Arakawa K."/>
        </authorList>
    </citation>
    <scope>NUCLEOTIDE SEQUENCE</scope>
</reference>
<dbReference type="GO" id="GO:0009986">
    <property type="term" value="C:cell surface"/>
    <property type="evidence" value="ECO:0007669"/>
    <property type="project" value="UniProtKB-ARBA"/>
</dbReference>
<feature type="domain" description="EGF-like" evidence="16">
    <location>
        <begin position="583"/>
        <end position="619"/>
    </location>
</feature>
<dbReference type="GO" id="GO:0016324">
    <property type="term" value="C:apical plasma membrane"/>
    <property type="evidence" value="ECO:0007669"/>
    <property type="project" value="UniProtKB-ARBA"/>
</dbReference>
<evidence type="ECO:0000259" key="17">
    <source>
        <dbReference type="PROSITE" id="PS51051"/>
    </source>
</evidence>
<feature type="domain" description="DSL" evidence="17">
    <location>
        <begin position="61"/>
        <end position="105"/>
    </location>
</feature>
<gene>
    <name evidence="18" type="primary">Ser</name>
    <name evidence="18" type="ORF">TNIN_155671</name>
</gene>
<keyword evidence="9 14" id="KW-0472">Membrane</keyword>
<dbReference type="PROSITE" id="PS51051">
    <property type="entry name" value="DSL"/>
    <property type="match status" value="1"/>
</dbReference>
<feature type="disulfide bond" evidence="12">
    <location>
        <begin position="239"/>
        <end position="248"/>
    </location>
</feature>
<evidence type="ECO:0000256" key="11">
    <source>
        <dbReference type="ARBA" id="ARBA00023180"/>
    </source>
</evidence>
<evidence type="ECO:0000256" key="13">
    <source>
        <dbReference type="PROSITE-ProRule" id="PRU00377"/>
    </source>
</evidence>
<dbReference type="PROSITE" id="PS50026">
    <property type="entry name" value="EGF_3"/>
    <property type="match status" value="13"/>
</dbReference>
<organism evidence="18 19">
    <name type="scientific">Trichonephila inaurata madagascariensis</name>
    <dbReference type="NCBI Taxonomy" id="2747483"/>
    <lineage>
        <taxon>Eukaryota</taxon>
        <taxon>Metazoa</taxon>
        <taxon>Ecdysozoa</taxon>
        <taxon>Arthropoda</taxon>
        <taxon>Chelicerata</taxon>
        <taxon>Arachnida</taxon>
        <taxon>Araneae</taxon>
        <taxon>Araneomorphae</taxon>
        <taxon>Entelegynae</taxon>
        <taxon>Araneoidea</taxon>
        <taxon>Nephilidae</taxon>
        <taxon>Trichonephila</taxon>
        <taxon>Trichonephila inaurata</taxon>
    </lineage>
</organism>
<keyword evidence="2 14" id="KW-0217">Developmental protein</keyword>
<dbReference type="GO" id="GO:0000902">
    <property type="term" value="P:cell morphogenesis"/>
    <property type="evidence" value="ECO:0007669"/>
    <property type="project" value="UniProtKB-ARBA"/>
</dbReference>
<dbReference type="EMBL" id="BMAV01006016">
    <property type="protein sequence ID" value="GFY47572.1"/>
    <property type="molecule type" value="Genomic_DNA"/>
</dbReference>
<dbReference type="GO" id="GO:0048732">
    <property type="term" value="P:gland development"/>
    <property type="evidence" value="ECO:0007669"/>
    <property type="project" value="UniProtKB-ARBA"/>
</dbReference>
<keyword evidence="8 14" id="KW-1133">Transmembrane helix</keyword>
<dbReference type="Pfam" id="PF01414">
    <property type="entry name" value="DSL"/>
    <property type="match status" value="1"/>
</dbReference>
<dbReference type="Pfam" id="PF12661">
    <property type="entry name" value="hEGF"/>
    <property type="match status" value="1"/>
</dbReference>
<keyword evidence="3 12" id="KW-0245">EGF-like domain</keyword>
<evidence type="ECO:0000256" key="6">
    <source>
        <dbReference type="ARBA" id="ARBA00022737"/>
    </source>
</evidence>
<dbReference type="GO" id="GO:0042063">
    <property type="term" value="P:gliogenesis"/>
    <property type="evidence" value="ECO:0007669"/>
    <property type="project" value="UniProtKB-ARBA"/>
</dbReference>
<dbReference type="FunFam" id="2.10.25.10:FF:000784">
    <property type="entry name" value="Uncharacterized protein"/>
    <property type="match status" value="1"/>
</dbReference>
<dbReference type="PANTHER" id="PTHR12916:SF4">
    <property type="entry name" value="UNINFLATABLE, ISOFORM C"/>
    <property type="match status" value="1"/>
</dbReference>
<dbReference type="SUPFAM" id="SSF57196">
    <property type="entry name" value="EGF/Laminin"/>
    <property type="match status" value="9"/>
</dbReference>
<evidence type="ECO:0000256" key="9">
    <source>
        <dbReference type="ARBA" id="ARBA00023136"/>
    </source>
</evidence>
<dbReference type="InterPro" id="IPR018097">
    <property type="entry name" value="EGF_Ca-bd_CS"/>
</dbReference>
<feature type="domain" description="EGF-like" evidence="16">
    <location>
        <begin position="213"/>
        <end position="249"/>
    </location>
</feature>
<keyword evidence="4 14" id="KW-0812">Transmembrane</keyword>
<dbReference type="GO" id="GO:0005509">
    <property type="term" value="F:calcium ion binding"/>
    <property type="evidence" value="ECO:0007669"/>
    <property type="project" value="InterPro"/>
</dbReference>
<proteinExistence type="predicted"/>
<feature type="domain" description="EGF-like" evidence="16">
    <location>
        <begin position="291"/>
        <end position="327"/>
    </location>
</feature>
<keyword evidence="11" id="KW-0325">Glycoprotein</keyword>
<dbReference type="FunFam" id="2.10.25.10:FF:000230">
    <property type="entry name" value="Delta-like protein"/>
    <property type="match status" value="1"/>
</dbReference>